<keyword evidence="4" id="KW-0732">Signal</keyword>
<dbReference type="RefSeq" id="WP_151652303.1">
    <property type="nucleotide sequence ID" value="NZ_WBVX01000016.1"/>
</dbReference>
<feature type="domain" description="Plastocyanin-like" evidence="6">
    <location>
        <begin position="366"/>
        <end position="475"/>
    </location>
</feature>
<proteinExistence type="predicted"/>
<evidence type="ECO:0000256" key="3">
    <source>
        <dbReference type="ARBA" id="ARBA00023008"/>
    </source>
</evidence>
<evidence type="ECO:0000256" key="1">
    <source>
        <dbReference type="ARBA" id="ARBA00022723"/>
    </source>
</evidence>
<evidence type="ECO:0000259" key="7">
    <source>
        <dbReference type="Pfam" id="PF07732"/>
    </source>
</evidence>
<protein>
    <submittedName>
        <fullName evidence="8">Multicopper oxidase family protein</fullName>
    </submittedName>
</protein>
<evidence type="ECO:0000313" key="9">
    <source>
        <dbReference type="Proteomes" id="UP000481643"/>
    </source>
</evidence>
<dbReference type="InterPro" id="IPR001117">
    <property type="entry name" value="Cu-oxidase_2nd"/>
</dbReference>
<keyword evidence="3" id="KW-0186">Copper</keyword>
<comment type="caution">
    <text evidence="8">The sequence shown here is derived from an EMBL/GenBank/DDBJ whole genome shotgun (WGS) entry which is preliminary data.</text>
</comment>
<keyword evidence="2" id="KW-0560">Oxidoreductase</keyword>
<dbReference type="Proteomes" id="UP000481643">
    <property type="component" value="Unassembled WGS sequence"/>
</dbReference>
<gene>
    <name evidence="8" type="ORF">F9L08_15930</name>
</gene>
<dbReference type="PANTHER" id="PTHR11709:SF394">
    <property type="entry name" value="FI03373P-RELATED"/>
    <property type="match status" value="1"/>
</dbReference>
<dbReference type="AlphaFoldDB" id="A0A6L3YJY2"/>
<dbReference type="InterPro" id="IPR006311">
    <property type="entry name" value="TAT_signal"/>
</dbReference>
<dbReference type="Gene3D" id="2.60.40.420">
    <property type="entry name" value="Cupredoxins - blue copper proteins"/>
    <property type="match status" value="3"/>
</dbReference>
<evidence type="ECO:0000313" key="8">
    <source>
        <dbReference type="EMBL" id="KAB2683329.1"/>
    </source>
</evidence>
<feature type="signal peptide" evidence="4">
    <location>
        <begin position="1"/>
        <end position="31"/>
    </location>
</feature>
<keyword evidence="1" id="KW-0479">Metal-binding</keyword>
<dbReference type="EMBL" id="WBVX01000016">
    <property type="protein sequence ID" value="KAB2683329.1"/>
    <property type="molecule type" value="Genomic_DNA"/>
</dbReference>
<feature type="domain" description="Plastocyanin-like" evidence="7">
    <location>
        <begin position="43"/>
        <end position="151"/>
    </location>
</feature>
<dbReference type="SUPFAM" id="SSF49503">
    <property type="entry name" value="Cupredoxins"/>
    <property type="match status" value="3"/>
</dbReference>
<dbReference type="Pfam" id="PF00394">
    <property type="entry name" value="Cu-oxidase"/>
    <property type="match status" value="1"/>
</dbReference>
<evidence type="ECO:0000259" key="6">
    <source>
        <dbReference type="Pfam" id="PF07731"/>
    </source>
</evidence>
<dbReference type="PANTHER" id="PTHR11709">
    <property type="entry name" value="MULTI-COPPER OXIDASE"/>
    <property type="match status" value="1"/>
</dbReference>
<feature type="domain" description="Plastocyanin-like" evidence="5">
    <location>
        <begin position="221"/>
        <end position="298"/>
    </location>
</feature>
<dbReference type="InterPro" id="IPR011706">
    <property type="entry name" value="Cu-oxidase_C"/>
</dbReference>
<dbReference type="GO" id="GO:0016491">
    <property type="term" value="F:oxidoreductase activity"/>
    <property type="evidence" value="ECO:0007669"/>
    <property type="project" value="UniProtKB-KW"/>
</dbReference>
<organism evidence="8 9">
    <name type="scientific">Brucella tritici</name>
    <dbReference type="NCBI Taxonomy" id="94626"/>
    <lineage>
        <taxon>Bacteria</taxon>
        <taxon>Pseudomonadati</taxon>
        <taxon>Pseudomonadota</taxon>
        <taxon>Alphaproteobacteria</taxon>
        <taxon>Hyphomicrobiales</taxon>
        <taxon>Brucellaceae</taxon>
        <taxon>Brucella/Ochrobactrum group</taxon>
        <taxon>Brucella</taxon>
    </lineage>
</organism>
<dbReference type="InterPro" id="IPR008972">
    <property type="entry name" value="Cupredoxin"/>
</dbReference>
<dbReference type="InterPro" id="IPR002355">
    <property type="entry name" value="Cu_oxidase_Cu_BS"/>
</dbReference>
<feature type="chain" id="PRO_5026804524" evidence="4">
    <location>
        <begin position="32"/>
        <end position="477"/>
    </location>
</feature>
<dbReference type="PROSITE" id="PS51318">
    <property type="entry name" value="TAT"/>
    <property type="match status" value="1"/>
</dbReference>
<dbReference type="CDD" id="cd13887">
    <property type="entry name" value="CuRO_2_MCO_like_2"/>
    <property type="match status" value="1"/>
</dbReference>
<dbReference type="GO" id="GO:0005507">
    <property type="term" value="F:copper ion binding"/>
    <property type="evidence" value="ECO:0007669"/>
    <property type="project" value="InterPro"/>
</dbReference>
<dbReference type="InterPro" id="IPR011707">
    <property type="entry name" value="Cu-oxidase-like_N"/>
</dbReference>
<sequence length="477" mass="51636">MQNTLNRRSFLACSAAFAGASLLLPARQALAQNARRLTAGTRSINVNGRSASVFGITDENGQPGLILGPDERFDLSLENRSGVPTIIHWHGQVPPPEMDGVTDTGYVRPIDDGAAASYNFMPRPGTHWMHSHQGLQEQTLMAAPLIVRTREDVSADLQEVVVLLHDFSFRSPDEILQGLGGGTGMNHGGMASPEPMAGMNMDRSAMTMGSMDLNDVQYDAFLANDRTLDDPEVIRTERGGRVRLRIINGGASTAFWLDFGGVTASVVAVDGNPVQPVAGTRFPLAIAQRIDLIVEVPAGAVVPVFAVREGDNARTGIVLAAPGSAVPRLGSLADKPAAPFDMSLEMRLIALSGLTAKPVDIRHSVMLTGSMSPYLWTIDNQPWQTRRKIEVKRGQRVELEFMNHTMMAHPMHLHGHHFQVVGIGGQTVTGAVRDTVMVPAMGRVTVAFDADNPGRWLYHCHNLYHMAAGMMSEVVYV</sequence>
<dbReference type="InterPro" id="IPR033138">
    <property type="entry name" value="Cu_oxidase_CS"/>
</dbReference>
<evidence type="ECO:0000256" key="4">
    <source>
        <dbReference type="SAM" id="SignalP"/>
    </source>
</evidence>
<dbReference type="InterPro" id="IPR034279">
    <property type="entry name" value="CuRO_3_CopA"/>
</dbReference>
<reference evidence="8 9" key="1">
    <citation type="submission" date="2019-09" db="EMBL/GenBank/DDBJ databases">
        <title>Taxonomic organization of the family Brucellaceae based on a phylogenomic approach.</title>
        <authorList>
            <person name="Leclercq S."/>
            <person name="Cloeckaert A."/>
            <person name="Zygmunt M.S."/>
        </authorList>
    </citation>
    <scope>NUCLEOTIDE SEQUENCE [LARGE SCALE GENOMIC DNA]</scope>
    <source>
        <strain evidence="8 9">WS1830</strain>
    </source>
</reference>
<evidence type="ECO:0000259" key="5">
    <source>
        <dbReference type="Pfam" id="PF00394"/>
    </source>
</evidence>
<dbReference type="CDD" id="cd13896">
    <property type="entry name" value="CuRO_3_CopA"/>
    <property type="match status" value="1"/>
</dbReference>
<name>A0A6L3YJY2_9HYPH</name>
<dbReference type="PROSITE" id="PS00080">
    <property type="entry name" value="MULTICOPPER_OXIDASE2"/>
    <property type="match status" value="1"/>
</dbReference>
<dbReference type="Pfam" id="PF07731">
    <property type="entry name" value="Cu-oxidase_2"/>
    <property type="match status" value="1"/>
</dbReference>
<dbReference type="Pfam" id="PF07732">
    <property type="entry name" value="Cu-oxidase_3"/>
    <property type="match status" value="1"/>
</dbReference>
<dbReference type="PROSITE" id="PS00079">
    <property type="entry name" value="MULTICOPPER_OXIDASE1"/>
    <property type="match status" value="1"/>
</dbReference>
<accession>A0A6L3YJY2</accession>
<evidence type="ECO:0000256" key="2">
    <source>
        <dbReference type="ARBA" id="ARBA00023002"/>
    </source>
</evidence>
<dbReference type="CDD" id="cd13865">
    <property type="entry name" value="CuRO_1_LCC_like_3"/>
    <property type="match status" value="1"/>
</dbReference>
<dbReference type="InterPro" id="IPR045087">
    <property type="entry name" value="Cu-oxidase_fam"/>
</dbReference>